<comment type="caution">
    <text evidence="2">The sequence shown here is derived from an EMBL/GenBank/DDBJ whole genome shotgun (WGS) entry which is preliminary data.</text>
</comment>
<dbReference type="EMBL" id="BAAANS010000014">
    <property type="protein sequence ID" value="GAA2096455.1"/>
    <property type="molecule type" value="Genomic_DNA"/>
</dbReference>
<gene>
    <name evidence="2" type="ORF">GCM10009759_25670</name>
</gene>
<feature type="compositionally biased region" description="Low complexity" evidence="1">
    <location>
        <begin position="1"/>
        <end position="16"/>
    </location>
</feature>
<dbReference type="RefSeq" id="WP_344552117.1">
    <property type="nucleotide sequence ID" value="NZ_BAAANS010000014.1"/>
</dbReference>
<protein>
    <submittedName>
        <fullName evidence="2">Uncharacterized protein</fullName>
    </submittedName>
</protein>
<accession>A0ABN2WPB6</accession>
<sequence length="403" mass="42336">MAPPLLTAARPAATAPPRQPEVRSHPHHAFRCELLRTHPAFEDWLAGGFLCLYAHEDPALPFGFDLDFDTGDGRGTGPLDLEEHPREAVATLPRAAALLAGAAGAGHAVLVHAEKSHVPGTDEYGRARAVGQVMYVRGPAPGTLRAHSTDAAGHYARAETTPAEAALACVEAGEGGEGTGRPRPVLLLRARPDDGAHRFTPAALHLALTRALDGRLVGRVGEFGGPREGRASRITVGPAASRTLYARAVRMLRGELPLDARPFRVLLEHRRRLAAALELLAARAATGTGRAAAFAPSAAALRRAVELRDRTAELSSWTTGEGAARPDADSWLERARAVLERERLLHHLLCRETAPNRRVTVPVTAPASVTAPAPVTGPDAGPSPAREPDPSTAGPGGAGDGDH</sequence>
<evidence type="ECO:0000256" key="1">
    <source>
        <dbReference type="SAM" id="MobiDB-lite"/>
    </source>
</evidence>
<feature type="compositionally biased region" description="Gly residues" evidence="1">
    <location>
        <begin position="394"/>
        <end position="403"/>
    </location>
</feature>
<feature type="region of interest" description="Disordered" evidence="1">
    <location>
        <begin position="361"/>
        <end position="403"/>
    </location>
</feature>
<keyword evidence="3" id="KW-1185">Reference proteome</keyword>
<reference evidence="2 3" key="1">
    <citation type="journal article" date="2019" name="Int. J. Syst. Evol. Microbiol.">
        <title>The Global Catalogue of Microorganisms (GCM) 10K type strain sequencing project: providing services to taxonomists for standard genome sequencing and annotation.</title>
        <authorList>
            <consortium name="The Broad Institute Genomics Platform"/>
            <consortium name="The Broad Institute Genome Sequencing Center for Infectious Disease"/>
            <person name="Wu L."/>
            <person name="Ma J."/>
        </authorList>
    </citation>
    <scope>NUCLEOTIDE SEQUENCE [LARGE SCALE GENOMIC DNA]</scope>
    <source>
        <strain evidence="2 3">JCM 14559</strain>
    </source>
</reference>
<evidence type="ECO:0000313" key="3">
    <source>
        <dbReference type="Proteomes" id="UP001500897"/>
    </source>
</evidence>
<feature type="compositionally biased region" description="Low complexity" evidence="1">
    <location>
        <begin position="361"/>
        <end position="376"/>
    </location>
</feature>
<dbReference type="Proteomes" id="UP001500897">
    <property type="component" value="Unassembled WGS sequence"/>
</dbReference>
<proteinExistence type="predicted"/>
<organism evidence="2 3">
    <name type="scientific">Kitasatospora saccharophila</name>
    <dbReference type="NCBI Taxonomy" id="407973"/>
    <lineage>
        <taxon>Bacteria</taxon>
        <taxon>Bacillati</taxon>
        <taxon>Actinomycetota</taxon>
        <taxon>Actinomycetes</taxon>
        <taxon>Kitasatosporales</taxon>
        <taxon>Streptomycetaceae</taxon>
        <taxon>Kitasatospora</taxon>
    </lineage>
</organism>
<feature type="region of interest" description="Disordered" evidence="1">
    <location>
        <begin position="1"/>
        <end position="25"/>
    </location>
</feature>
<evidence type="ECO:0000313" key="2">
    <source>
        <dbReference type="EMBL" id="GAA2096455.1"/>
    </source>
</evidence>
<name>A0ABN2WPB6_9ACTN</name>